<feature type="domain" description="HDOD" evidence="2">
    <location>
        <begin position="198"/>
        <end position="386"/>
    </location>
</feature>
<dbReference type="InterPro" id="IPR001633">
    <property type="entry name" value="EAL_dom"/>
</dbReference>
<dbReference type="SUPFAM" id="SSF141868">
    <property type="entry name" value="EAL domain-like"/>
    <property type="match status" value="1"/>
</dbReference>
<dbReference type="InterPro" id="IPR013976">
    <property type="entry name" value="HDOD"/>
</dbReference>
<dbReference type="RefSeq" id="WP_084117458.1">
    <property type="nucleotide sequence ID" value="NZ_FWXH01000023.1"/>
</dbReference>
<evidence type="ECO:0000259" key="2">
    <source>
        <dbReference type="PROSITE" id="PS51833"/>
    </source>
</evidence>
<evidence type="ECO:0000259" key="1">
    <source>
        <dbReference type="PROSITE" id="PS50883"/>
    </source>
</evidence>
<dbReference type="OrthoDB" id="9804751at2"/>
<proteinExistence type="predicted"/>
<dbReference type="InterPro" id="IPR052340">
    <property type="entry name" value="RNase_Y/CdgJ"/>
</dbReference>
<accession>A0A1W1XWH1</accession>
<dbReference type="EMBL" id="FWXH01000023">
    <property type="protein sequence ID" value="SMC28283.1"/>
    <property type="molecule type" value="Genomic_DNA"/>
</dbReference>
<gene>
    <name evidence="3" type="ORF">SAMN02745134_03455</name>
</gene>
<dbReference type="STRING" id="1121291.SAMN02745134_03455"/>
<dbReference type="Proteomes" id="UP000192468">
    <property type="component" value="Unassembled WGS sequence"/>
</dbReference>
<sequence>MNIFLGRQPIFDINGNVVAYEILFRNSNNNFYIEQDGNNATIDVIVNTFYSLGVKNVTGGKRAFINFTKELIQRELATVLPPDILTVEILENIEPTEEVVLACKSLKSKGYTIALDDFVFQDKYIKLIELADIIKIDFTLTKGTDRKKVIDRINNHNIKYLAEKVETLEEYEEAKRYGYTYFQGYFFSKPKILKGRDIPKNEIVILKIMEHLKQENIDYEYLTNLIMKDVSTSYKLIKYINSSYFSIKNKVKSIKQAVAFLGRDELKKWLYIVMLGNINKGELNELTNTSLVRAKFCENILIYCEESTNKVSDGYIMGLVSLMDCMLHVPMSEITKELGLTDEVTKALNGEENYLNNILKIVIAYEREDWSKVVKYSKVQGLKFESIAEAYIDAVIWSNNV</sequence>
<reference evidence="3 4" key="1">
    <citation type="submission" date="2017-04" db="EMBL/GenBank/DDBJ databases">
        <authorList>
            <person name="Afonso C.L."/>
            <person name="Miller P.J."/>
            <person name="Scott M.A."/>
            <person name="Spackman E."/>
            <person name="Goraichik I."/>
            <person name="Dimitrov K.M."/>
            <person name="Suarez D.L."/>
            <person name="Swayne D.E."/>
        </authorList>
    </citation>
    <scope>NUCLEOTIDE SEQUENCE [LARGE SCALE GENOMIC DNA]</scope>
    <source>
        <strain evidence="3 4">DSM 12555</strain>
    </source>
</reference>
<dbReference type="PIRSF" id="PIRSF003180">
    <property type="entry name" value="DiGMPpdiest_YuxH"/>
    <property type="match status" value="1"/>
</dbReference>
<dbReference type="PROSITE" id="PS50883">
    <property type="entry name" value="EAL"/>
    <property type="match status" value="1"/>
</dbReference>
<evidence type="ECO:0000313" key="3">
    <source>
        <dbReference type="EMBL" id="SMC28283.1"/>
    </source>
</evidence>
<dbReference type="Pfam" id="PF00563">
    <property type="entry name" value="EAL"/>
    <property type="match status" value="1"/>
</dbReference>
<evidence type="ECO:0000313" key="4">
    <source>
        <dbReference type="Proteomes" id="UP000192468"/>
    </source>
</evidence>
<dbReference type="InterPro" id="IPR035919">
    <property type="entry name" value="EAL_sf"/>
</dbReference>
<dbReference type="SMART" id="SM00052">
    <property type="entry name" value="EAL"/>
    <property type="match status" value="1"/>
</dbReference>
<dbReference type="InterPro" id="IPR014408">
    <property type="entry name" value="dGMP_Pdiesterase_EAL/HD-GYP"/>
</dbReference>
<protein>
    <submittedName>
        <fullName evidence="3">EAL and modified HD-GYP domain-containing signal transduction protein</fullName>
    </submittedName>
</protein>
<dbReference type="PROSITE" id="PS51833">
    <property type="entry name" value="HDOD"/>
    <property type="match status" value="1"/>
</dbReference>
<keyword evidence="4" id="KW-1185">Reference proteome</keyword>
<dbReference type="PANTHER" id="PTHR33525">
    <property type="match status" value="1"/>
</dbReference>
<dbReference type="Gene3D" id="3.20.20.450">
    <property type="entry name" value="EAL domain"/>
    <property type="match status" value="1"/>
</dbReference>
<dbReference type="SUPFAM" id="SSF109604">
    <property type="entry name" value="HD-domain/PDEase-like"/>
    <property type="match status" value="1"/>
</dbReference>
<organism evidence="3 4">
    <name type="scientific">Clostridium acidisoli DSM 12555</name>
    <dbReference type="NCBI Taxonomy" id="1121291"/>
    <lineage>
        <taxon>Bacteria</taxon>
        <taxon>Bacillati</taxon>
        <taxon>Bacillota</taxon>
        <taxon>Clostridia</taxon>
        <taxon>Eubacteriales</taxon>
        <taxon>Clostridiaceae</taxon>
        <taxon>Clostridium</taxon>
    </lineage>
</organism>
<feature type="domain" description="EAL" evidence="1">
    <location>
        <begin position="1"/>
        <end position="204"/>
    </location>
</feature>
<name>A0A1W1XWH1_9CLOT</name>
<dbReference type="Pfam" id="PF08668">
    <property type="entry name" value="HDOD"/>
    <property type="match status" value="1"/>
</dbReference>
<dbReference type="PANTHER" id="PTHR33525:SF4">
    <property type="entry name" value="CYCLIC DI-GMP PHOSPHODIESTERASE CDGJ"/>
    <property type="match status" value="1"/>
</dbReference>
<dbReference type="AlphaFoldDB" id="A0A1W1XWH1"/>
<dbReference type="Gene3D" id="1.10.3210.10">
    <property type="entry name" value="Hypothetical protein af1432"/>
    <property type="match status" value="1"/>
</dbReference>